<protein>
    <recommendedName>
        <fullName evidence="4">EfeO-type cupredoxin-like domain-containing protein</fullName>
    </recommendedName>
</protein>
<dbReference type="EMBL" id="DSPJ01000024">
    <property type="protein sequence ID" value="HEX61687.1"/>
    <property type="molecule type" value="Genomic_DNA"/>
</dbReference>
<keyword evidence="1" id="KW-0479">Metal-binding</keyword>
<keyword evidence="3" id="KW-0812">Transmembrane</keyword>
<dbReference type="Pfam" id="PF13473">
    <property type="entry name" value="Cupredoxin_1"/>
    <property type="match status" value="1"/>
</dbReference>
<dbReference type="InterPro" id="IPR028096">
    <property type="entry name" value="EfeO_Cupredoxin"/>
</dbReference>
<accession>A0A831Z2D1</accession>
<dbReference type="SUPFAM" id="SSF49503">
    <property type="entry name" value="Cupredoxins"/>
    <property type="match status" value="1"/>
</dbReference>
<evidence type="ECO:0000256" key="2">
    <source>
        <dbReference type="ARBA" id="ARBA00023008"/>
    </source>
</evidence>
<keyword evidence="3" id="KW-0472">Membrane</keyword>
<dbReference type="CDD" id="cd00920">
    <property type="entry name" value="Cupredoxin"/>
    <property type="match status" value="1"/>
</dbReference>
<dbReference type="InterPro" id="IPR033138">
    <property type="entry name" value="Cu_oxidase_CS"/>
</dbReference>
<dbReference type="InterPro" id="IPR050845">
    <property type="entry name" value="Cu-binding_ET"/>
</dbReference>
<dbReference type="PANTHER" id="PTHR38439:SF3">
    <property type="entry name" value="COPPER-RESISTANT CUPROPROTEIN COPI"/>
    <property type="match status" value="1"/>
</dbReference>
<dbReference type="PANTHER" id="PTHR38439">
    <property type="entry name" value="AURACYANIN-B"/>
    <property type="match status" value="1"/>
</dbReference>
<sequence length="146" mass="15243">MKLKILAPIIILGLAGVFGVWWYITGVLPGREAGDTSGMPVPGEKGGPETIGGEGVTEVKIAGDEYSFTPATITVEKGKTVRLTFKNTGNVSHTWTIDELNADSGLVSPGASKTVEFDAGKAGTYKIYCAVPGHEESGMVGTLEVE</sequence>
<name>A0A831Z2D1_UNCKA</name>
<dbReference type="AlphaFoldDB" id="A0A831Z2D1"/>
<evidence type="ECO:0000259" key="4">
    <source>
        <dbReference type="Pfam" id="PF13473"/>
    </source>
</evidence>
<evidence type="ECO:0000256" key="1">
    <source>
        <dbReference type="ARBA" id="ARBA00022723"/>
    </source>
</evidence>
<dbReference type="Gene3D" id="2.60.40.420">
    <property type="entry name" value="Cupredoxins - blue copper proteins"/>
    <property type="match status" value="1"/>
</dbReference>
<keyword evidence="3" id="KW-1133">Transmembrane helix</keyword>
<evidence type="ECO:0000256" key="3">
    <source>
        <dbReference type="SAM" id="Phobius"/>
    </source>
</evidence>
<feature type="transmembrane region" description="Helical" evidence="3">
    <location>
        <begin position="5"/>
        <end position="24"/>
    </location>
</feature>
<dbReference type="GO" id="GO:0046872">
    <property type="term" value="F:metal ion binding"/>
    <property type="evidence" value="ECO:0007669"/>
    <property type="project" value="UniProtKB-KW"/>
</dbReference>
<gene>
    <name evidence="5" type="ORF">ENR01_00815</name>
</gene>
<proteinExistence type="predicted"/>
<feature type="domain" description="EfeO-type cupredoxin-like" evidence="4">
    <location>
        <begin position="57"/>
        <end position="134"/>
    </location>
</feature>
<organism evidence="5">
    <name type="scientific">candidate division WWE3 bacterium</name>
    <dbReference type="NCBI Taxonomy" id="2053526"/>
    <lineage>
        <taxon>Bacteria</taxon>
        <taxon>Katanobacteria</taxon>
    </lineage>
</organism>
<dbReference type="PROSITE" id="PS00079">
    <property type="entry name" value="MULTICOPPER_OXIDASE1"/>
    <property type="match status" value="1"/>
</dbReference>
<evidence type="ECO:0000313" key="5">
    <source>
        <dbReference type="EMBL" id="HEX61687.1"/>
    </source>
</evidence>
<dbReference type="InterPro" id="IPR008972">
    <property type="entry name" value="Cupredoxin"/>
</dbReference>
<keyword evidence="2" id="KW-0186">Copper</keyword>
<reference evidence="5" key="1">
    <citation type="journal article" date="2020" name="mSystems">
        <title>Genome- and Community-Level Interaction Insights into Carbon Utilization and Element Cycling Functions of Hydrothermarchaeota in Hydrothermal Sediment.</title>
        <authorList>
            <person name="Zhou Z."/>
            <person name="Liu Y."/>
            <person name="Xu W."/>
            <person name="Pan J."/>
            <person name="Luo Z.H."/>
            <person name="Li M."/>
        </authorList>
    </citation>
    <scope>NUCLEOTIDE SEQUENCE [LARGE SCALE GENOMIC DNA]</scope>
    <source>
        <strain evidence="5">SpSt-361</strain>
    </source>
</reference>
<comment type="caution">
    <text evidence="5">The sequence shown here is derived from an EMBL/GenBank/DDBJ whole genome shotgun (WGS) entry which is preliminary data.</text>
</comment>